<dbReference type="EMBL" id="JAFIRN010000004">
    <property type="protein sequence ID" value="KAG5849992.1"/>
    <property type="molecule type" value="Genomic_DNA"/>
</dbReference>
<proteinExistence type="inferred from homology"/>
<evidence type="ECO:0000256" key="1">
    <source>
        <dbReference type="ARBA" id="ARBA00010617"/>
    </source>
</evidence>
<accession>A0A9D3MJD1</accession>
<dbReference type="InterPro" id="IPR036396">
    <property type="entry name" value="Cyt_P450_sf"/>
</dbReference>
<dbReference type="GO" id="GO:0042448">
    <property type="term" value="P:progesterone metabolic process"/>
    <property type="evidence" value="ECO:0007669"/>
    <property type="project" value="TreeGrafter"/>
</dbReference>
<dbReference type="GO" id="GO:0004508">
    <property type="term" value="F:steroid 17-alpha-monooxygenase activity"/>
    <property type="evidence" value="ECO:0007669"/>
    <property type="project" value="TreeGrafter"/>
</dbReference>
<dbReference type="PANTHER" id="PTHR24289:SF1">
    <property type="entry name" value="STEROID 17-ALPHA-HYDROXYLASE_17,20 LYASE"/>
    <property type="match status" value="1"/>
</dbReference>
<keyword evidence="8" id="KW-1185">Reference proteome</keyword>
<keyword evidence="6" id="KW-0503">Monooxygenase</keyword>
<dbReference type="AlphaFoldDB" id="A0A9D3MJD1"/>
<keyword evidence="3" id="KW-0479">Metal-binding</keyword>
<dbReference type="PRINTS" id="PR00463">
    <property type="entry name" value="EP450I"/>
</dbReference>
<evidence type="ECO:0000256" key="4">
    <source>
        <dbReference type="ARBA" id="ARBA00023002"/>
    </source>
</evidence>
<gene>
    <name evidence="7" type="ORF">ANANG_G00077560</name>
</gene>
<evidence type="ECO:0000313" key="8">
    <source>
        <dbReference type="Proteomes" id="UP001044222"/>
    </source>
</evidence>
<keyword evidence="2" id="KW-0349">Heme</keyword>
<dbReference type="InterPro" id="IPR001128">
    <property type="entry name" value="Cyt_P450"/>
</dbReference>
<evidence type="ECO:0000256" key="6">
    <source>
        <dbReference type="ARBA" id="ARBA00023033"/>
    </source>
</evidence>
<name>A0A9D3MJD1_ANGAN</name>
<dbReference type="GO" id="GO:0042446">
    <property type="term" value="P:hormone biosynthetic process"/>
    <property type="evidence" value="ECO:0007669"/>
    <property type="project" value="TreeGrafter"/>
</dbReference>
<dbReference type="GO" id="GO:0020037">
    <property type="term" value="F:heme binding"/>
    <property type="evidence" value="ECO:0007669"/>
    <property type="project" value="InterPro"/>
</dbReference>
<dbReference type="SUPFAM" id="SSF48264">
    <property type="entry name" value="Cytochrome P450"/>
    <property type="match status" value="1"/>
</dbReference>
<protein>
    <recommendedName>
        <fullName evidence="9">Cytochrome P450</fullName>
    </recommendedName>
</protein>
<dbReference type="Pfam" id="PF00067">
    <property type="entry name" value="p450"/>
    <property type="match status" value="1"/>
</dbReference>
<evidence type="ECO:0000256" key="2">
    <source>
        <dbReference type="ARBA" id="ARBA00022617"/>
    </source>
</evidence>
<dbReference type="GO" id="GO:0005506">
    <property type="term" value="F:iron ion binding"/>
    <property type="evidence" value="ECO:0007669"/>
    <property type="project" value="InterPro"/>
</dbReference>
<keyword evidence="5" id="KW-0408">Iron</keyword>
<evidence type="ECO:0000256" key="5">
    <source>
        <dbReference type="ARBA" id="ARBA00023004"/>
    </source>
</evidence>
<keyword evidence="4" id="KW-0560">Oxidoreductase</keyword>
<evidence type="ECO:0008006" key="9">
    <source>
        <dbReference type="Google" id="ProtNLM"/>
    </source>
</evidence>
<evidence type="ECO:0000313" key="7">
    <source>
        <dbReference type="EMBL" id="KAG5849992.1"/>
    </source>
</evidence>
<dbReference type="Gene3D" id="1.10.630.10">
    <property type="entry name" value="Cytochrome P450"/>
    <property type="match status" value="1"/>
</dbReference>
<reference evidence="7" key="1">
    <citation type="submission" date="2021-01" db="EMBL/GenBank/DDBJ databases">
        <title>A chromosome-scale assembly of European eel, Anguilla anguilla.</title>
        <authorList>
            <person name="Henkel C."/>
            <person name="Jong-Raadsen S.A."/>
            <person name="Dufour S."/>
            <person name="Weltzien F.-A."/>
            <person name="Palstra A.P."/>
            <person name="Pelster B."/>
            <person name="Spaink H.P."/>
            <person name="Van Den Thillart G.E."/>
            <person name="Jansen H."/>
            <person name="Zahm M."/>
            <person name="Klopp C."/>
            <person name="Cedric C."/>
            <person name="Louis A."/>
            <person name="Berthelot C."/>
            <person name="Parey E."/>
            <person name="Roest Crollius H."/>
            <person name="Montfort J."/>
            <person name="Robinson-Rechavi M."/>
            <person name="Bucao C."/>
            <person name="Bouchez O."/>
            <person name="Gislard M."/>
            <person name="Lluch J."/>
            <person name="Milhes M."/>
            <person name="Lampietro C."/>
            <person name="Lopez Roques C."/>
            <person name="Donnadieu C."/>
            <person name="Braasch I."/>
            <person name="Desvignes T."/>
            <person name="Postlethwait J."/>
            <person name="Bobe J."/>
            <person name="Guiguen Y."/>
            <person name="Dirks R."/>
        </authorList>
    </citation>
    <scope>NUCLEOTIDE SEQUENCE</scope>
    <source>
        <strain evidence="7">Tag_6206</strain>
        <tissue evidence="7">Liver</tissue>
    </source>
</reference>
<dbReference type="PANTHER" id="PTHR24289">
    <property type="entry name" value="STEROID 17-ALPHA-HYDROXYLASE/17,20 LYASE"/>
    <property type="match status" value="1"/>
</dbReference>
<sequence length="260" mass="29697">MLLYSLLEGLDIKRLLLFLIAILLITDFLKHRKAPNFPPGPWALPVVGNVFHIDTKQPHIYLTKLAEVYGNIFSIRLGREKTVLVTGYKMVKEALVTQAENFVDRPPSPMADRLYSGNGKSFHHTGHSPLKLSAILLKISKRAVQNKQVMNCTVCSRTGKCHSFMLIHLLGEEFFGCTLPLSLLKVLNEIGEYTGRNRFVHSSIQNLSLFQFLQSPRVDFPLKFKLQILKWKTTCNIKNSIPYFTQVCHCFRHKHSFSDA</sequence>
<evidence type="ECO:0000256" key="3">
    <source>
        <dbReference type="ARBA" id="ARBA00022723"/>
    </source>
</evidence>
<dbReference type="InterPro" id="IPR002401">
    <property type="entry name" value="Cyt_P450_E_grp-I"/>
</dbReference>
<comment type="similarity">
    <text evidence="1">Belongs to the cytochrome P450 family.</text>
</comment>
<dbReference type="Proteomes" id="UP001044222">
    <property type="component" value="Unassembled WGS sequence"/>
</dbReference>
<comment type="caution">
    <text evidence="7">The sequence shown here is derived from an EMBL/GenBank/DDBJ whole genome shotgun (WGS) entry which is preliminary data.</text>
</comment>
<organism evidence="7 8">
    <name type="scientific">Anguilla anguilla</name>
    <name type="common">European freshwater eel</name>
    <name type="synonym">Muraena anguilla</name>
    <dbReference type="NCBI Taxonomy" id="7936"/>
    <lineage>
        <taxon>Eukaryota</taxon>
        <taxon>Metazoa</taxon>
        <taxon>Chordata</taxon>
        <taxon>Craniata</taxon>
        <taxon>Vertebrata</taxon>
        <taxon>Euteleostomi</taxon>
        <taxon>Actinopterygii</taxon>
        <taxon>Neopterygii</taxon>
        <taxon>Teleostei</taxon>
        <taxon>Anguilliformes</taxon>
        <taxon>Anguillidae</taxon>
        <taxon>Anguilla</taxon>
    </lineage>
</organism>